<evidence type="ECO:0000313" key="3">
    <source>
        <dbReference type="EMBL" id="KAG4412990.1"/>
    </source>
</evidence>
<comment type="caution">
    <text evidence="3">The sequence shown here is derived from an EMBL/GenBank/DDBJ whole genome shotgun (WGS) entry which is preliminary data.</text>
</comment>
<feature type="compositionally biased region" description="Low complexity" evidence="1">
    <location>
        <begin position="82"/>
        <end position="103"/>
    </location>
</feature>
<feature type="transmembrane region" description="Helical" evidence="2">
    <location>
        <begin position="115"/>
        <end position="137"/>
    </location>
</feature>
<evidence type="ECO:0000313" key="4">
    <source>
        <dbReference type="Proteomes" id="UP000664132"/>
    </source>
</evidence>
<protein>
    <submittedName>
        <fullName evidence="3">Uncharacterized protein</fullName>
    </submittedName>
</protein>
<keyword evidence="2" id="KW-0472">Membrane</keyword>
<evidence type="ECO:0000256" key="1">
    <source>
        <dbReference type="SAM" id="MobiDB-lite"/>
    </source>
</evidence>
<dbReference type="AlphaFoldDB" id="A0A8H7W0W7"/>
<feature type="region of interest" description="Disordered" evidence="1">
    <location>
        <begin position="81"/>
        <end position="109"/>
    </location>
</feature>
<proteinExistence type="predicted"/>
<gene>
    <name evidence="3" type="ORF">IFR04_013880</name>
</gene>
<keyword evidence="4" id="KW-1185">Reference proteome</keyword>
<organism evidence="3 4">
    <name type="scientific">Cadophora malorum</name>
    <dbReference type="NCBI Taxonomy" id="108018"/>
    <lineage>
        <taxon>Eukaryota</taxon>
        <taxon>Fungi</taxon>
        <taxon>Dikarya</taxon>
        <taxon>Ascomycota</taxon>
        <taxon>Pezizomycotina</taxon>
        <taxon>Leotiomycetes</taxon>
        <taxon>Helotiales</taxon>
        <taxon>Ploettnerulaceae</taxon>
        <taxon>Cadophora</taxon>
    </lineage>
</organism>
<name>A0A8H7W0W7_9HELO</name>
<sequence length="201" mass="21695">MLWSISPWSEEYGLSSEVYFTNAANGTGWLLLPVEENATIVAMTNDTRKPELNRRFVISPSGTIDDSAFVSGLPILSTATGTALTPDSPSATPSDSSLDSSSAESQNEVPRGTKIGLGVSIGGLIFFTMVLLSWHIFRRRGHKGSSIEAKSELLEDNGPKELHGEHLRELEVPPAELRAGARNLSAELPGDEIRFISEGTR</sequence>
<evidence type="ECO:0000256" key="2">
    <source>
        <dbReference type="SAM" id="Phobius"/>
    </source>
</evidence>
<accession>A0A8H7W0W7</accession>
<reference evidence="3" key="1">
    <citation type="submission" date="2021-02" db="EMBL/GenBank/DDBJ databases">
        <title>Genome sequence Cadophora malorum strain M34.</title>
        <authorList>
            <person name="Stefanovic E."/>
            <person name="Vu D."/>
            <person name="Scully C."/>
            <person name="Dijksterhuis J."/>
            <person name="Roader J."/>
            <person name="Houbraken J."/>
        </authorList>
    </citation>
    <scope>NUCLEOTIDE SEQUENCE</scope>
    <source>
        <strain evidence="3">M34</strain>
    </source>
</reference>
<dbReference type="OrthoDB" id="3595666at2759"/>
<dbReference type="EMBL" id="JAFJYH010000340">
    <property type="protein sequence ID" value="KAG4412990.1"/>
    <property type="molecule type" value="Genomic_DNA"/>
</dbReference>
<keyword evidence="2" id="KW-1133">Transmembrane helix</keyword>
<keyword evidence="2" id="KW-0812">Transmembrane</keyword>
<dbReference type="Proteomes" id="UP000664132">
    <property type="component" value="Unassembled WGS sequence"/>
</dbReference>